<accession>A0A8H5BJH5</accession>
<evidence type="ECO:0000313" key="2">
    <source>
        <dbReference type="Proteomes" id="UP000567179"/>
    </source>
</evidence>
<organism evidence="1 2">
    <name type="scientific">Psilocybe cf. subviscida</name>
    <dbReference type="NCBI Taxonomy" id="2480587"/>
    <lineage>
        <taxon>Eukaryota</taxon>
        <taxon>Fungi</taxon>
        <taxon>Dikarya</taxon>
        <taxon>Basidiomycota</taxon>
        <taxon>Agaricomycotina</taxon>
        <taxon>Agaricomycetes</taxon>
        <taxon>Agaricomycetidae</taxon>
        <taxon>Agaricales</taxon>
        <taxon>Agaricineae</taxon>
        <taxon>Strophariaceae</taxon>
        <taxon>Psilocybe</taxon>
    </lineage>
</organism>
<protein>
    <submittedName>
        <fullName evidence="1">Uncharacterized protein</fullName>
    </submittedName>
</protein>
<reference evidence="1 2" key="1">
    <citation type="journal article" date="2020" name="ISME J.">
        <title>Uncovering the hidden diversity of litter-decomposition mechanisms in mushroom-forming fungi.</title>
        <authorList>
            <person name="Floudas D."/>
            <person name="Bentzer J."/>
            <person name="Ahren D."/>
            <person name="Johansson T."/>
            <person name="Persson P."/>
            <person name="Tunlid A."/>
        </authorList>
    </citation>
    <scope>NUCLEOTIDE SEQUENCE [LARGE SCALE GENOMIC DNA]</scope>
    <source>
        <strain evidence="1 2">CBS 101986</strain>
    </source>
</reference>
<dbReference type="AlphaFoldDB" id="A0A8H5BJH5"/>
<sequence length="78" mass="8000">MSGSSHPVQITFLYFGYRYSHSDTLTATLSNATTPCSNPPVPALSGRVALAAPFGSSTASAVVSSLDPNAHITCANDV</sequence>
<keyword evidence="2" id="KW-1185">Reference proteome</keyword>
<name>A0A8H5BJH5_9AGAR</name>
<evidence type="ECO:0000313" key="1">
    <source>
        <dbReference type="EMBL" id="KAF5324264.1"/>
    </source>
</evidence>
<proteinExistence type="predicted"/>
<comment type="caution">
    <text evidence="1">The sequence shown here is derived from an EMBL/GenBank/DDBJ whole genome shotgun (WGS) entry which is preliminary data.</text>
</comment>
<dbReference type="Proteomes" id="UP000567179">
    <property type="component" value="Unassembled WGS sequence"/>
</dbReference>
<dbReference type="EMBL" id="JAACJJ010000016">
    <property type="protein sequence ID" value="KAF5324264.1"/>
    <property type="molecule type" value="Genomic_DNA"/>
</dbReference>
<gene>
    <name evidence="1" type="ORF">D9619_011149</name>
</gene>